<name>A0A0D6P944_9PROT</name>
<dbReference type="Proteomes" id="UP000032680">
    <property type="component" value="Unassembled WGS sequence"/>
</dbReference>
<dbReference type="SUPFAM" id="SSF51735">
    <property type="entry name" value="NAD(P)-binding Rossmann-fold domains"/>
    <property type="match status" value="1"/>
</dbReference>
<comment type="similarity">
    <text evidence="1">Belongs to the short-chain dehydrogenases/reductases (SDR) family.</text>
</comment>
<dbReference type="InterPro" id="IPR002347">
    <property type="entry name" value="SDR_fam"/>
</dbReference>
<evidence type="ECO:0000313" key="3">
    <source>
        <dbReference type="EMBL" id="GAN78285.1"/>
    </source>
</evidence>
<dbReference type="OrthoDB" id="9790785at2"/>
<reference evidence="3 4" key="1">
    <citation type="submission" date="2012-11" db="EMBL/GenBank/DDBJ databases">
        <title>Whole genome sequence of Acidisphaera rubrifaciens HS-AP3.</title>
        <authorList>
            <person name="Azuma Y."/>
            <person name="Higashiura N."/>
            <person name="Hirakawa H."/>
            <person name="Matsushita K."/>
        </authorList>
    </citation>
    <scope>NUCLEOTIDE SEQUENCE [LARGE SCALE GENOMIC DNA]</scope>
    <source>
        <strain evidence="3 4">HS-AP3</strain>
    </source>
</reference>
<comment type="caution">
    <text evidence="3">The sequence shown here is derived from an EMBL/GenBank/DDBJ whole genome shotgun (WGS) entry which is preliminary data.</text>
</comment>
<keyword evidence="2" id="KW-0560">Oxidoreductase</keyword>
<gene>
    <name evidence="3" type="ORF">Asru_0725_02</name>
</gene>
<keyword evidence="4" id="KW-1185">Reference proteome</keyword>
<dbReference type="AlphaFoldDB" id="A0A0D6P944"/>
<dbReference type="EMBL" id="BANB01000724">
    <property type="protein sequence ID" value="GAN78285.1"/>
    <property type="molecule type" value="Genomic_DNA"/>
</dbReference>
<dbReference type="PANTHER" id="PTHR42901">
    <property type="entry name" value="ALCOHOL DEHYDROGENASE"/>
    <property type="match status" value="1"/>
</dbReference>
<protein>
    <submittedName>
        <fullName evidence="3">Short-chain dehydrogenase/reductase SDR</fullName>
    </submittedName>
</protein>
<evidence type="ECO:0000256" key="2">
    <source>
        <dbReference type="ARBA" id="ARBA00023002"/>
    </source>
</evidence>
<evidence type="ECO:0000313" key="4">
    <source>
        <dbReference type="Proteomes" id="UP000032680"/>
    </source>
</evidence>
<dbReference type="Gene3D" id="3.40.50.720">
    <property type="entry name" value="NAD(P)-binding Rossmann-like Domain"/>
    <property type="match status" value="1"/>
</dbReference>
<dbReference type="PANTHER" id="PTHR42901:SF1">
    <property type="entry name" value="ALCOHOL DEHYDROGENASE"/>
    <property type="match status" value="1"/>
</dbReference>
<proteinExistence type="inferred from homology"/>
<dbReference type="RefSeq" id="WP_048862802.1">
    <property type="nucleotide sequence ID" value="NZ_BANB01000724.1"/>
</dbReference>
<dbReference type="Pfam" id="PF00106">
    <property type="entry name" value="adh_short"/>
    <property type="match status" value="1"/>
</dbReference>
<sequence>MAAGVGAALRLIRTTAPLLQAAEAGRAVFVTDARARAPRAYWGAYGAAKAAQEHLVLSWADEMRRTRLRINLFEPGPMATRLRRLAYPGEDQAALPVPATLTPALVALCLPEETRHGEIVRAQGTGSPA</sequence>
<dbReference type="InterPro" id="IPR036291">
    <property type="entry name" value="NAD(P)-bd_dom_sf"/>
</dbReference>
<dbReference type="GO" id="GO:0016491">
    <property type="term" value="F:oxidoreductase activity"/>
    <property type="evidence" value="ECO:0007669"/>
    <property type="project" value="UniProtKB-KW"/>
</dbReference>
<accession>A0A0D6P944</accession>
<evidence type="ECO:0000256" key="1">
    <source>
        <dbReference type="ARBA" id="ARBA00006484"/>
    </source>
</evidence>
<organism evidence="3 4">
    <name type="scientific">Acidisphaera rubrifaciens HS-AP3</name>
    <dbReference type="NCBI Taxonomy" id="1231350"/>
    <lineage>
        <taxon>Bacteria</taxon>
        <taxon>Pseudomonadati</taxon>
        <taxon>Pseudomonadota</taxon>
        <taxon>Alphaproteobacteria</taxon>
        <taxon>Acetobacterales</taxon>
        <taxon>Acetobacteraceae</taxon>
        <taxon>Acidisphaera</taxon>
    </lineage>
</organism>